<comment type="caution">
    <text evidence="1">The sequence shown here is derived from an EMBL/GenBank/DDBJ whole genome shotgun (WGS) entry which is preliminary data.</text>
</comment>
<accession>A0ABQ5RI78</accession>
<protein>
    <recommendedName>
        <fullName evidence="3">Ankyrin repeat domain-containing protein</fullName>
    </recommendedName>
</protein>
<sequence length="187" mass="21332">MAKMDHPFYRAKEVSYQDFEEWFEGFGAIDWQDRRWRRALAGALRNPSPEDRVAIASLLLDHGSDPSVVIDDDNINVLHVLFSGSFREHNFRAEAKVLKRLLDGGADINLRSPRFGLPLEALDSMAASDEHLKPFYDVVFARPDIDMSIIVNKVTGFSLGEKLVRSPRDVLPGLVREYMERTEGRNE</sequence>
<dbReference type="SUPFAM" id="SSF48403">
    <property type="entry name" value="Ankyrin repeat"/>
    <property type="match status" value="1"/>
</dbReference>
<dbReference type="InterPro" id="IPR036770">
    <property type="entry name" value="Ankyrin_rpt-contain_sf"/>
</dbReference>
<proteinExistence type="predicted"/>
<reference evidence="1" key="1">
    <citation type="submission" date="2022-12" db="EMBL/GenBank/DDBJ databases">
        <title>Reference genome sequencing for broad-spectrum identification of bacterial and archaeal isolates by mass spectrometry.</title>
        <authorList>
            <person name="Sekiguchi Y."/>
            <person name="Tourlousse D.M."/>
        </authorList>
    </citation>
    <scope>NUCLEOTIDE SEQUENCE</scope>
    <source>
        <strain evidence="1">5-2</strain>
    </source>
</reference>
<dbReference type="Proteomes" id="UP001144451">
    <property type="component" value="Unassembled WGS sequence"/>
</dbReference>
<dbReference type="Gene3D" id="1.25.40.20">
    <property type="entry name" value="Ankyrin repeat-containing domain"/>
    <property type="match status" value="1"/>
</dbReference>
<dbReference type="GeneID" id="78122212"/>
<gene>
    <name evidence="1" type="ORF">BCONGLO52_19170</name>
</gene>
<name>A0ABQ5RI78_9MICO</name>
<evidence type="ECO:0000313" key="1">
    <source>
        <dbReference type="EMBL" id="GLI31076.1"/>
    </source>
</evidence>
<keyword evidence="2" id="KW-1185">Reference proteome</keyword>
<dbReference type="RefSeq" id="WP_126988529.1">
    <property type="nucleotide sequence ID" value="NZ_BSDQ01000001.1"/>
</dbReference>
<organism evidence="1 2">
    <name type="scientific">Brachybacterium conglomeratum</name>
    <dbReference type="NCBI Taxonomy" id="47846"/>
    <lineage>
        <taxon>Bacteria</taxon>
        <taxon>Bacillati</taxon>
        <taxon>Actinomycetota</taxon>
        <taxon>Actinomycetes</taxon>
        <taxon>Micrococcales</taxon>
        <taxon>Dermabacteraceae</taxon>
        <taxon>Brachybacterium</taxon>
    </lineage>
</organism>
<evidence type="ECO:0008006" key="3">
    <source>
        <dbReference type="Google" id="ProtNLM"/>
    </source>
</evidence>
<evidence type="ECO:0000313" key="2">
    <source>
        <dbReference type="Proteomes" id="UP001144451"/>
    </source>
</evidence>
<dbReference type="EMBL" id="BSDQ01000001">
    <property type="protein sequence ID" value="GLI31076.1"/>
    <property type="molecule type" value="Genomic_DNA"/>
</dbReference>